<evidence type="ECO:0000256" key="13">
    <source>
        <dbReference type="PROSITE-ProRule" id="PRU01263"/>
    </source>
</evidence>
<dbReference type="FunFam" id="3.30.160.60:FF:000446">
    <property type="entry name" value="Zinc finger protein"/>
    <property type="match status" value="1"/>
</dbReference>
<dbReference type="FunFam" id="3.30.160.60:FF:000688">
    <property type="entry name" value="zinc finger protein 197 isoform X1"/>
    <property type="match status" value="1"/>
</dbReference>
<comment type="function">
    <text evidence="11">Krueppel is a gap class segmentation protein.</text>
</comment>
<accession>A0A9P0D5P2</accession>
<organism evidence="16 17">
    <name type="scientific">Psylliodes chrysocephalus</name>
    <dbReference type="NCBI Taxonomy" id="3402493"/>
    <lineage>
        <taxon>Eukaryota</taxon>
        <taxon>Metazoa</taxon>
        <taxon>Ecdysozoa</taxon>
        <taxon>Arthropoda</taxon>
        <taxon>Hexapoda</taxon>
        <taxon>Insecta</taxon>
        <taxon>Pterygota</taxon>
        <taxon>Neoptera</taxon>
        <taxon>Endopterygota</taxon>
        <taxon>Coleoptera</taxon>
        <taxon>Polyphaga</taxon>
        <taxon>Cucujiformia</taxon>
        <taxon>Chrysomeloidea</taxon>
        <taxon>Chrysomelidae</taxon>
        <taxon>Galerucinae</taxon>
        <taxon>Alticini</taxon>
        <taxon>Psylliodes</taxon>
    </lineage>
</organism>
<dbReference type="SUPFAM" id="SSF57716">
    <property type="entry name" value="Glucocorticoid receptor-like (DNA-binding domain)"/>
    <property type="match status" value="1"/>
</dbReference>
<feature type="binding site" evidence="13">
    <location>
        <position position="60"/>
    </location>
    <ligand>
        <name>Zn(2+)</name>
        <dbReference type="ChEBI" id="CHEBI:29105"/>
    </ligand>
</feature>
<dbReference type="GO" id="GO:0030674">
    <property type="term" value="F:protein-macromolecule adaptor activity"/>
    <property type="evidence" value="ECO:0007669"/>
    <property type="project" value="UniProtKB-ARBA"/>
</dbReference>
<dbReference type="SUPFAM" id="SSF57667">
    <property type="entry name" value="beta-beta-alpha zinc fingers"/>
    <property type="match status" value="6"/>
</dbReference>
<feature type="binding site" evidence="13">
    <location>
        <position position="23"/>
    </location>
    <ligand>
        <name>Zn(2+)</name>
        <dbReference type="ChEBI" id="CHEBI:29105"/>
    </ligand>
</feature>
<dbReference type="GO" id="GO:0010468">
    <property type="term" value="P:regulation of gene expression"/>
    <property type="evidence" value="ECO:0007669"/>
    <property type="project" value="TreeGrafter"/>
</dbReference>
<dbReference type="Gene3D" id="3.40.1800.20">
    <property type="match status" value="1"/>
</dbReference>
<feature type="binding site" evidence="13">
    <location>
        <position position="20"/>
    </location>
    <ligand>
        <name>Zn(2+)</name>
        <dbReference type="ChEBI" id="CHEBI:29105"/>
    </ligand>
</feature>
<dbReference type="PANTHER" id="PTHR16515">
    <property type="entry name" value="PR DOMAIN ZINC FINGER PROTEIN"/>
    <property type="match status" value="1"/>
</dbReference>
<sequence length="473" mass="55396">MEKNILYERKIYVEDFLDICRSCLSKTNTIIRIEKDILDLLKIIPDYEINLDDDLPSQICRDCIAKLKDISLFIRIVKNNDRYLKEILKENKDKSNINQNTPIHYLNEYCQNDNSDDCLIEVTDKLNNSEDAQLDIPGYLNTNVCDTKKDKSSEQTSTKGPLLKCNECDKKFTKQCNLKLHLRSHTKENPHECKICLKKFRYVQNLKRHENVNHKGSKPFECETCGKKFATLIRKTEHIRIHTGERPYVCNMCGLTFKKYSTYYTHEKRHKIKNGLIPKSDMIAKKYPKKIPDPSQLQCQICQRILSSKQALFVHKKKHSGEKSFLCTACGKSFVRKSHLEVHSRIHTGEKPYKCADCDKHFRQLAVYRNHLLIHKNKRSFKCEICQKSFIQLGHLQNHLKTHTGEKPYKCTFCNKAFAQNGNLRAHTRIHTNERPYSCTICYLEFYDSSSLKKHKKSHNSVDNKSEIVITNQ</sequence>
<feature type="domain" description="C2H2-type" evidence="14">
    <location>
        <begin position="248"/>
        <end position="275"/>
    </location>
</feature>
<dbReference type="PANTHER" id="PTHR16515:SF49">
    <property type="entry name" value="GASTRULA ZINC FINGER PROTEIN XLCGF49.1-LIKE-RELATED"/>
    <property type="match status" value="1"/>
</dbReference>
<evidence type="ECO:0000259" key="14">
    <source>
        <dbReference type="PROSITE" id="PS50157"/>
    </source>
</evidence>
<dbReference type="Proteomes" id="UP001153636">
    <property type="component" value="Chromosome 8"/>
</dbReference>
<name>A0A9P0D5P2_9CUCU</name>
<dbReference type="InterPro" id="IPR050331">
    <property type="entry name" value="Zinc_finger"/>
</dbReference>
<protein>
    <recommendedName>
        <fullName evidence="10">Protein krueppel</fullName>
    </recommendedName>
</protein>
<feature type="domain" description="C2H2-type" evidence="14">
    <location>
        <begin position="325"/>
        <end position="352"/>
    </location>
</feature>
<evidence type="ECO:0000313" key="17">
    <source>
        <dbReference type="Proteomes" id="UP001153636"/>
    </source>
</evidence>
<dbReference type="InterPro" id="IPR012934">
    <property type="entry name" value="Znf_AD"/>
</dbReference>
<feature type="domain" description="C2H2-type" evidence="14">
    <location>
        <begin position="163"/>
        <end position="190"/>
    </location>
</feature>
<feature type="domain" description="C2H2-type" evidence="14">
    <location>
        <begin position="191"/>
        <end position="219"/>
    </location>
</feature>
<dbReference type="PROSITE" id="PS50157">
    <property type="entry name" value="ZINC_FINGER_C2H2_2"/>
    <property type="match status" value="10"/>
</dbReference>
<feature type="domain" description="ZAD" evidence="15">
    <location>
        <begin position="18"/>
        <end position="87"/>
    </location>
</feature>
<dbReference type="FunFam" id="3.30.160.60:FF:000072">
    <property type="entry name" value="zinc finger protein 143 isoform X1"/>
    <property type="match status" value="1"/>
</dbReference>
<evidence type="ECO:0000256" key="7">
    <source>
        <dbReference type="ARBA" id="ARBA00022833"/>
    </source>
</evidence>
<dbReference type="SMART" id="SM00868">
    <property type="entry name" value="zf-AD"/>
    <property type="match status" value="1"/>
</dbReference>
<evidence type="ECO:0000256" key="6">
    <source>
        <dbReference type="ARBA" id="ARBA00022771"/>
    </source>
</evidence>
<keyword evidence="6 12" id="KW-0863">Zinc-finger</keyword>
<dbReference type="EMBL" id="OV651820">
    <property type="protein sequence ID" value="CAH1114390.1"/>
    <property type="molecule type" value="Genomic_DNA"/>
</dbReference>
<dbReference type="FunFam" id="3.30.160.60:FF:000145">
    <property type="entry name" value="Zinc finger protein 574"/>
    <property type="match status" value="1"/>
</dbReference>
<feature type="domain" description="C2H2-type" evidence="14">
    <location>
        <begin position="220"/>
        <end position="247"/>
    </location>
</feature>
<evidence type="ECO:0000259" key="15">
    <source>
        <dbReference type="PROSITE" id="PS51915"/>
    </source>
</evidence>
<feature type="domain" description="C2H2-type" evidence="14">
    <location>
        <begin position="297"/>
        <end position="324"/>
    </location>
</feature>
<feature type="domain" description="C2H2-type" evidence="14">
    <location>
        <begin position="437"/>
        <end position="464"/>
    </location>
</feature>
<evidence type="ECO:0000256" key="9">
    <source>
        <dbReference type="ARBA" id="ARBA00023242"/>
    </source>
</evidence>
<dbReference type="Pfam" id="PF13912">
    <property type="entry name" value="zf-C2H2_6"/>
    <property type="match status" value="2"/>
</dbReference>
<keyword evidence="7 13" id="KW-0862">Zinc</keyword>
<dbReference type="OrthoDB" id="6077919at2759"/>
<evidence type="ECO:0000256" key="11">
    <source>
        <dbReference type="ARBA" id="ARBA00053345"/>
    </source>
</evidence>
<dbReference type="PROSITE" id="PS00028">
    <property type="entry name" value="ZINC_FINGER_C2H2_1"/>
    <property type="match status" value="10"/>
</dbReference>
<evidence type="ECO:0000256" key="3">
    <source>
        <dbReference type="ARBA" id="ARBA00022492"/>
    </source>
</evidence>
<feature type="domain" description="C2H2-type" evidence="14">
    <location>
        <begin position="353"/>
        <end position="380"/>
    </location>
</feature>
<keyword evidence="8" id="KW-0238">DNA-binding</keyword>
<dbReference type="GO" id="GO:0003677">
    <property type="term" value="F:DNA binding"/>
    <property type="evidence" value="ECO:0007669"/>
    <property type="project" value="UniProtKB-KW"/>
</dbReference>
<dbReference type="AlphaFoldDB" id="A0A9P0D5P2"/>
<dbReference type="GO" id="GO:0005634">
    <property type="term" value="C:nucleus"/>
    <property type="evidence" value="ECO:0007669"/>
    <property type="project" value="UniProtKB-SubCell"/>
</dbReference>
<gene>
    <name evidence="16" type="ORF">PSYICH_LOCUS14724</name>
</gene>
<dbReference type="GO" id="GO:0008270">
    <property type="term" value="F:zinc ion binding"/>
    <property type="evidence" value="ECO:0007669"/>
    <property type="project" value="UniProtKB-UniRule"/>
</dbReference>
<reference evidence="16" key="1">
    <citation type="submission" date="2022-01" db="EMBL/GenBank/DDBJ databases">
        <authorList>
            <person name="King R."/>
        </authorList>
    </citation>
    <scope>NUCLEOTIDE SEQUENCE</scope>
</reference>
<dbReference type="Gene3D" id="3.30.160.60">
    <property type="entry name" value="Classic Zinc Finger"/>
    <property type="match status" value="9"/>
</dbReference>
<evidence type="ECO:0000256" key="1">
    <source>
        <dbReference type="ARBA" id="ARBA00004123"/>
    </source>
</evidence>
<evidence type="ECO:0000256" key="8">
    <source>
        <dbReference type="ARBA" id="ARBA00023125"/>
    </source>
</evidence>
<feature type="domain" description="C2H2-type" evidence="14">
    <location>
        <begin position="381"/>
        <end position="408"/>
    </location>
</feature>
<keyword evidence="3" id="KW-0302">Gap protein</keyword>
<feature type="binding site" evidence="13">
    <location>
        <position position="63"/>
    </location>
    <ligand>
        <name>Zn(2+)</name>
        <dbReference type="ChEBI" id="CHEBI:29105"/>
    </ligand>
</feature>
<evidence type="ECO:0000256" key="2">
    <source>
        <dbReference type="ARBA" id="ARBA00006991"/>
    </source>
</evidence>
<evidence type="ECO:0000256" key="12">
    <source>
        <dbReference type="PROSITE-ProRule" id="PRU00042"/>
    </source>
</evidence>
<comment type="subcellular location">
    <subcellularLocation>
        <location evidence="1">Nucleus</location>
    </subcellularLocation>
</comment>
<dbReference type="FunFam" id="3.30.160.60:FF:000624">
    <property type="entry name" value="zinc finger protein 697"/>
    <property type="match status" value="1"/>
</dbReference>
<dbReference type="PROSITE" id="PS51915">
    <property type="entry name" value="ZAD"/>
    <property type="match status" value="1"/>
</dbReference>
<dbReference type="FunFam" id="3.30.160.60:FF:001954">
    <property type="entry name" value="Zinc finger protein 787"/>
    <property type="match status" value="1"/>
</dbReference>
<keyword evidence="17" id="KW-1185">Reference proteome</keyword>
<dbReference type="Pfam" id="PF07776">
    <property type="entry name" value="zf-AD"/>
    <property type="match status" value="1"/>
</dbReference>
<dbReference type="SMART" id="SM00355">
    <property type="entry name" value="ZnF_C2H2"/>
    <property type="match status" value="10"/>
</dbReference>
<dbReference type="GO" id="GO:0035282">
    <property type="term" value="P:segmentation"/>
    <property type="evidence" value="ECO:0007669"/>
    <property type="project" value="UniProtKB-KW"/>
</dbReference>
<keyword evidence="9" id="KW-0539">Nucleus</keyword>
<keyword evidence="3" id="KW-0217">Developmental protein</keyword>
<feature type="domain" description="C2H2-type" evidence="14">
    <location>
        <begin position="409"/>
        <end position="436"/>
    </location>
</feature>
<evidence type="ECO:0000256" key="10">
    <source>
        <dbReference type="ARBA" id="ARBA00023843"/>
    </source>
</evidence>
<evidence type="ECO:0000256" key="4">
    <source>
        <dbReference type="ARBA" id="ARBA00022723"/>
    </source>
</evidence>
<keyword evidence="5" id="KW-0677">Repeat</keyword>
<dbReference type="Pfam" id="PF00096">
    <property type="entry name" value="zf-C2H2"/>
    <property type="match status" value="7"/>
</dbReference>
<dbReference type="InterPro" id="IPR036236">
    <property type="entry name" value="Znf_C2H2_sf"/>
</dbReference>
<evidence type="ECO:0000313" key="16">
    <source>
        <dbReference type="EMBL" id="CAH1114390.1"/>
    </source>
</evidence>
<comment type="similarity">
    <text evidence="2">Belongs to the krueppel C2H2-type zinc-finger protein family.</text>
</comment>
<dbReference type="FunFam" id="3.30.160.60:FF:000759">
    <property type="entry name" value="zinc finger protein 16"/>
    <property type="match status" value="1"/>
</dbReference>
<dbReference type="InterPro" id="IPR013087">
    <property type="entry name" value="Znf_C2H2_type"/>
</dbReference>
<keyword evidence="4 13" id="KW-0479">Metal-binding</keyword>
<proteinExistence type="inferred from homology"/>
<evidence type="ECO:0000256" key="5">
    <source>
        <dbReference type="ARBA" id="ARBA00022737"/>
    </source>
</evidence>